<dbReference type="InterPro" id="IPR013784">
    <property type="entry name" value="Carb-bd-like_fold"/>
</dbReference>
<dbReference type="Gene3D" id="3.20.20.80">
    <property type="entry name" value="Glycosidases"/>
    <property type="match status" value="1"/>
</dbReference>
<evidence type="ECO:0000313" key="5">
    <source>
        <dbReference type="Proteomes" id="UP000293550"/>
    </source>
</evidence>
<dbReference type="SUPFAM" id="SSF51445">
    <property type="entry name" value="(Trans)glycosidases"/>
    <property type="match status" value="1"/>
</dbReference>
<evidence type="ECO:0000259" key="3">
    <source>
        <dbReference type="SMART" id="SM00642"/>
    </source>
</evidence>
<dbReference type="SUPFAM" id="SSF49452">
    <property type="entry name" value="Starch-binding domain-like"/>
    <property type="match status" value="1"/>
</dbReference>
<feature type="signal peptide" evidence="2">
    <location>
        <begin position="1"/>
        <end position="35"/>
    </location>
</feature>
<dbReference type="Proteomes" id="UP000293550">
    <property type="component" value="Unassembled WGS sequence"/>
</dbReference>
<name>A0A4Q7DK58_9PROT</name>
<feature type="domain" description="Glycosyl hydrolase family 13 catalytic" evidence="3">
    <location>
        <begin position="55"/>
        <end position="464"/>
    </location>
</feature>
<sequence>MTTTKGTPRRKFVKNNNIKNLLLLALLTSPFSVDASNLATLDGPSFCFDRTQKFQRIYHAFDLPYCQEIDRKKTFDDEDMTPIIKRLGGIKARGYTHVQISPPQLSKPSHSTLSHSTANEGDIWYLAYQPYVCVLGNAYKQELSAVLEKPGADLRSQYGITLSDGSVIGYHVGNGRYGSLTDLKTLIEAAKKVGLGIIADAVLNHAAFDHGGPSKEVKDMVISDFHPIAYNASANTFALSGLNFPDDFFHANPGPEFKLGQDTWDWGPDLNTGNPIVQKMIVGYLKLLHNLGITGFRFDAMRHIASDEFQTILKTLKTEIKDFSMCGYGEVWDTNYSSLDPYLALAPLGDFVMMGTITDSFALGQSMKTLVIPNAMGNVPTVTFSVTHDTYPGVATGEISKFYPIDDPKDADELHTSRQNPQNILNSQLAISYLLARRDGSPIILRFEDEKDTSGLISRSLHFRARMDEKNAPHEYTKALSDDVLLIGRQYGFAVINKGTANYTVTPTDLRDNAHLPFYIPNGNYKDSSETPYIIPGLTLTVPARNAAFLYLQDSTDQKSFKVGFQYKVKKPSEQRYFVVGNHPLLGNWQARPDGFNMLLNKQSYEAQGLINPLQSLPIRFPAGLSLQYTVLAETTIEETTTTQAANAETSIPTKVTT</sequence>
<dbReference type="AlphaFoldDB" id="A0A4Q7DK58"/>
<evidence type="ECO:0000313" key="4">
    <source>
        <dbReference type="EMBL" id="RZI46758.1"/>
    </source>
</evidence>
<evidence type="ECO:0000256" key="1">
    <source>
        <dbReference type="ARBA" id="ARBA00022837"/>
    </source>
</evidence>
<keyword evidence="2" id="KW-0732">Signal</keyword>
<dbReference type="InterPro" id="IPR017853">
    <property type="entry name" value="GH"/>
</dbReference>
<dbReference type="OrthoDB" id="9800174at2"/>
<dbReference type="SMART" id="SM00642">
    <property type="entry name" value="Aamy"/>
    <property type="match status" value="1"/>
</dbReference>
<dbReference type="GO" id="GO:0005975">
    <property type="term" value="P:carbohydrate metabolic process"/>
    <property type="evidence" value="ECO:0007669"/>
    <property type="project" value="InterPro"/>
</dbReference>
<dbReference type="Gene3D" id="2.60.40.10">
    <property type="entry name" value="Immunoglobulins"/>
    <property type="match status" value="1"/>
</dbReference>
<dbReference type="EMBL" id="SCFB01000003">
    <property type="protein sequence ID" value="RZI46758.1"/>
    <property type="molecule type" value="Genomic_DNA"/>
</dbReference>
<gene>
    <name evidence="4" type="ORF">EQU50_01860</name>
</gene>
<dbReference type="Pfam" id="PF00128">
    <property type="entry name" value="Alpha-amylase"/>
    <property type="match status" value="1"/>
</dbReference>
<proteinExistence type="predicted"/>
<reference evidence="4 5" key="1">
    <citation type="submission" date="2018-10" db="EMBL/GenBank/DDBJ databases">
        <title>An updated phylogeny of the Alphaproteobacteria reveals that the parasitic Rickettsiales and Holosporales have independent origins.</title>
        <authorList>
            <person name="Munoz-Gomez S.A."/>
            <person name="Hess S."/>
            <person name="Burger G."/>
            <person name="Lang B.F."/>
            <person name="Susko E."/>
            <person name="Slamovits C.H."/>
            <person name="Roger A.J."/>
        </authorList>
    </citation>
    <scope>NUCLEOTIDE SEQUENCE [LARGE SCALE GENOMIC DNA]</scope>
    <source>
        <strain evidence="4">HOLO01</strain>
    </source>
</reference>
<keyword evidence="1" id="KW-0106">Calcium</keyword>
<protein>
    <recommendedName>
        <fullName evidence="3">Glycosyl hydrolase family 13 catalytic domain-containing protein</fullName>
    </recommendedName>
</protein>
<comment type="caution">
    <text evidence="4">The sequence shown here is derived from an EMBL/GenBank/DDBJ whole genome shotgun (WGS) entry which is preliminary data.</text>
</comment>
<accession>A0A4Q7DK58</accession>
<dbReference type="GO" id="GO:2001070">
    <property type="term" value="F:starch binding"/>
    <property type="evidence" value="ECO:0007669"/>
    <property type="project" value="InterPro"/>
</dbReference>
<dbReference type="InterPro" id="IPR013783">
    <property type="entry name" value="Ig-like_fold"/>
</dbReference>
<feature type="chain" id="PRO_5020907934" description="Glycosyl hydrolase family 13 catalytic domain-containing protein" evidence="2">
    <location>
        <begin position="36"/>
        <end position="658"/>
    </location>
</feature>
<dbReference type="Pfam" id="PF00686">
    <property type="entry name" value="CBM_20"/>
    <property type="match status" value="1"/>
</dbReference>
<organism evidence="4 5">
    <name type="scientific">Candidatus Finniella inopinata</name>
    <dbReference type="NCBI Taxonomy" id="1696036"/>
    <lineage>
        <taxon>Bacteria</taxon>
        <taxon>Pseudomonadati</taxon>
        <taxon>Pseudomonadota</taxon>
        <taxon>Alphaproteobacteria</taxon>
        <taxon>Holosporales</taxon>
        <taxon>Candidatus Paracaedibacteraceae</taxon>
        <taxon>Candidatus Finniella</taxon>
    </lineage>
</organism>
<dbReference type="PANTHER" id="PTHR10357">
    <property type="entry name" value="ALPHA-AMYLASE FAMILY MEMBER"/>
    <property type="match status" value="1"/>
</dbReference>
<evidence type="ECO:0000256" key="2">
    <source>
        <dbReference type="SAM" id="SignalP"/>
    </source>
</evidence>
<keyword evidence="5" id="KW-1185">Reference proteome</keyword>
<dbReference type="InterPro" id="IPR002044">
    <property type="entry name" value="CBM20"/>
</dbReference>
<dbReference type="InterPro" id="IPR006047">
    <property type="entry name" value="GH13_cat_dom"/>
</dbReference>